<evidence type="ECO:0000256" key="6">
    <source>
        <dbReference type="ARBA" id="ARBA00023118"/>
    </source>
</evidence>
<keyword evidence="4" id="KW-0964">Secreted</keyword>
<evidence type="ECO:0000256" key="3">
    <source>
        <dbReference type="ARBA" id="ARBA00022514"/>
    </source>
</evidence>
<comment type="caution">
    <text evidence="7">The sequence shown here is derived from an EMBL/GenBank/DDBJ whole genome shotgun (WGS) entry which is preliminary data.</text>
</comment>
<dbReference type="GO" id="GO:0045087">
    <property type="term" value="P:innate immune response"/>
    <property type="evidence" value="ECO:0007669"/>
    <property type="project" value="TreeGrafter"/>
</dbReference>
<evidence type="ECO:0000313" key="7">
    <source>
        <dbReference type="EMBL" id="KAG5200758.1"/>
    </source>
</evidence>
<keyword evidence="6" id="KW-0051">Antiviral defense</keyword>
<dbReference type="GO" id="GO:0051607">
    <property type="term" value="P:defense response to virus"/>
    <property type="evidence" value="ECO:0007669"/>
    <property type="project" value="UniProtKB-KW"/>
</dbReference>
<protein>
    <submittedName>
        <fullName evidence="7">Uncharacterized protein</fullName>
    </submittedName>
</protein>
<evidence type="ECO:0000256" key="4">
    <source>
        <dbReference type="ARBA" id="ARBA00022525"/>
    </source>
</evidence>
<comment type="similarity">
    <text evidence="2">Belongs to the lambda interferon family.</text>
</comment>
<gene>
    <name evidence="7" type="ORF">JEQ12_005292</name>
</gene>
<accession>A0A836CZ85</accession>
<keyword evidence="5" id="KW-0732">Signal</keyword>
<sequence length="349" mass="38589">MLRRVARDLADAQAVLSSLPSPELFPGVGQTLELLAAAGRDVAACVPAIDRTDENTDMAPGCALVLVLMLMTAALSRTGAVPVPSAPRALPPARGCHMAQFKSLSPQELQAFKTARDAFEDSRLQKDWDCGGRLFPRTRDLKHLQVWERPVALEAELALTLTVLEAMANSSLGRSLEQPLLTLQHVHSKLQACVPAQPTAGPRPRGRLHHWLHRLQEAQKKEDSLLQKDWECTSYLFPRTRDLKHLQVWERPIALGAELVLTLKGPGGHDYLTPGPHPGVQYLTILLALQAPGLLEGHTSELRQVEKRNEWEECPDGVESQFQSLREKAASPLQSDDVLARRCHPRILP</sequence>
<dbReference type="EMBL" id="JAEMGP010000014">
    <property type="protein sequence ID" value="KAG5200758.1"/>
    <property type="molecule type" value="Genomic_DNA"/>
</dbReference>
<dbReference type="Pfam" id="PF15177">
    <property type="entry name" value="IL28A"/>
    <property type="match status" value="1"/>
</dbReference>
<dbReference type="InterPro" id="IPR029177">
    <property type="entry name" value="INF_lambda"/>
</dbReference>
<evidence type="ECO:0000256" key="5">
    <source>
        <dbReference type="ARBA" id="ARBA00022729"/>
    </source>
</evidence>
<evidence type="ECO:0000256" key="1">
    <source>
        <dbReference type="ARBA" id="ARBA00004613"/>
    </source>
</evidence>
<dbReference type="GO" id="GO:0050778">
    <property type="term" value="P:positive regulation of immune response"/>
    <property type="evidence" value="ECO:0007669"/>
    <property type="project" value="InterPro"/>
</dbReference>
<dbReference type="GO" id="GO:0005125">
    <property type="term" value="F:cytokine activity"/>
    <property type="evidence" value="ECO:0007669"/>
    <property type="project" value="UniProtKB-KW"/>
</dbReference>
<dbReference type="PANTHER" id="PTHR31943:SF1">
    <property type="entry name" value="INTERFERON LAMBDA-2-RELATED"/>
    <property type="match status" value="1"/>
</dbReference>
<dbReference type="AlphaFoldDB" id="A0A836CZ85"/>
<evidence type="ECO:0000313" key="8">
    <source>
        <dbReference type="Proteomes" id="UP000664991"/>
    </source>
</evidence>
<proteinExistence type="inferred from homology"/>
<dbReference type="Gene3D" id="1.20.1250.60">
    <property type="entry name" value="Interferon lambda"/>
    <property type="match status" value="2"/>
</dbReference>
<organism evidence="7 8">
    <name type="scientific">Ovis aries</name>
    <name type="common">Sheep</name>
    <dbReference type="NCBI Taxonomy" id="9940"/>
    <lineage>
        <taxon>Eukaryota</taxon>
        <taxon>Metazoa</taxon>
        <taxon>Chordata</taxon>
        <taxon>Craniata</taxon>
        <taxon>Vertebrata</taxon>
        <taxon>Euteleostomi</taxon>
        <taxon>Mammalia</taxon>
        <taxon>Eutheria</taxon>
        <taxon>Laurasiatheria</taxon>
        <taxon>Artiodactyla</taxon>
        <taxon>Ruminantia</taxon>
        <taxon>Pecora</taxon>
        <taxon>Bovidae</taxon>
        <taxon>Caprinae</taxon>
        <taxon>Ovis</taxon>
    </lineage>
</organism>
<dbReference type="GO" id="GO:0007259">
    <property type="term" value="P:cell surface receptor signaling pathway via JAK-STAT"/>
    <property type="evidence" value="ECO:0007669"/>
    <property type="project" value="InterPro"/>
</dbReference>
<reference evidence="7 8" key="1">
    <citation type="submission" date="2020-12" db="EMBL/GenBank/DDBJ databases">
        <title>De novo assembly of Tibetan sheep genome.</title>
        <authorList>
            <person name="Li X."/>
        </authorList>
    </citation>
    <scope>NUCLEOTIDE SEQUENCE [LARGE SCALE GENOMIC DNA]</scope>
    <source>
        <tissue evidence="7">Heart</tissue>
    </source>
</reference>
<evidence type="ECO:0000256" key="2">
    <source>
        <dbReference type="ARBA" id="ARBA00008717"/>
    </source>
</evidence>
<dbReference type="InterPro" id="IPR038326">
    <property type="entry name" value="IFN-lambda_sf"/>
</dbReference>
<comment type="subcellular location">
    <subcellularLocation>
        <location evidence="1">Secreted</location>
    </subcellularLocation>
</comment>
<dbReference type="GO" id="GO:0005615">
    <property type="term" value="C:extracellular space"/>
    <property type="evidence" value="ECO:0007669"/>
    <property type="project" value="UniProtKB-KW"/>
</dbReference>
<name>A0A836CZ85_SHEEP</name>
<dbReference type="Proteomes" id="UP000664991">
    <property type="component" value="Chromosome 14"/>
</dbReference>
<dbReference type="PANTHER" id="PTHR31943">
    <property type="entry name" value="INTERLEUKIN-28 AND 29"/>
    <property type="match status" value="1"/>
</dbReference>
<keyword evidence="3" id="KW-0202">Cytokine</keyword>